<dbReference type="InterPro" id="IPR029071">
    <property type="entry name" value="Ubiquitin-like_domsf"/>
</dbReference>
<evidence type="ECO:0000256" key="7">
    <source>
        <dbReference type="SAM" id="MobiDB-lite"/>
    </source>
</evidence>
<keyword evidence="3" id="KW-0217">Developmental protein</keyword>
<dbReference type="Gene3D" id="2.30.42.10">
    <property type="match status" value="1"/>
</dbReference>
<dbReference type="Proteomes" id="UP000887458">
    <property type="component" value="Unassembled WGS sequence"/>
</dbReference>
<feature type="compositionally biased region" description="Polar residues" evidence="7">
    <location>
        <begin position="228"/>
        <end position="238"/>
    </location>
</feature>
<name>A0ABQ8JHC0_DERPT</name>
<feature type="compositionally biased region" description="Basic and acidic residues" evidence="7">
    <location>
        <begin position="1033"/>
        <end position="1042"/>
    </location>
</feature>
<dbReference type="SMART" id="SM00021">
    <property type="entry name" value="DAX"/>
    <property type="match status" value="1"/>
</dbReference>
<feature type="domain" description="DIX" evidence="10">
    <location>
        <begin position="68"/>
        <end position="151"/>
    </location>
</feature>
<dbReference type="SUPFAM" id="SSF46785">
    <property type="entry name" value="Winged helix' DNA-binding domain"/>
    <property type="match status" value="1"/>
</dbReference>
<dbReference type="Pfam" id="PF00778">
    <property type="entry name" value="DIX"/>
    <property type="match status" value="1"/>
</dbReference>
<evidence type="ECO:0000256" key="1">
    <source>
        <dbReference type="ARBA" id="ARBA00004496"/>
    </source>
</evidence>
<feature type="region of interest" description="Disordered" evidence="7">
    <location>
        <begin position="997"/>
        <end position="1062"/>
    </location>
</feature>
<feature type="compositionally biased region" description="Acidic residues" evidence="7">
    <location>
        <begin position="284"/>
        <end position="310"/>
    </location>
</feature>
<keyword evidence="4" id="KW-0963">Cytoplasm</keyword>
<feature type="compositionally biased region" description="Polar residues" evidence="7">
    <location>
        <begin position="863"/>
        <end position="893"/>
    </location>
</feature>
<feature type="compositionally biased region" description="Low complexity" evidence="7">
    <location>
        <begin position="313"/>
        <end position="327"/>
    </location>
</feature>
<dbReference type="Gene3D" id="1.10.10.10">
    <property type="entry name" value="Winged helix-like DNA-binding domain superfamily/Winged helix DNA-binding domain"/>
    <property type="match status" value="1"/>
</dbReference>
<dbReference type="InterPro" id="IPR036034">
    <property type="entry name" value="PDZ_sf"/>
</dbReference>
<dbReference type="InterPro" id="IPR015506">
    <property type="entry name" value="Dsh/Dvl-rel"/>
</dbReference>
<feature type="compositionally biased region" description="Low complexity" evidence="7">
    <location>
        <begin position="239"/>
        <end position="251"/>
    </location>
</feature>
<dbReference type="Gene3D" id="2.40.240.130">
    <property type="match status" value="1"/>
</dbReference>
<dbReference type="CDD" id="cd06717">
    <property type="entry name" value="PDZ_Dishevelled-like"/>
    <property type="match status" value="1"/>
</dbReference>
<gene>
    <name evidence="11" type="primary">DVL3</name>
    <name evidence="11" type="ORF">DERP_002303</name>
</gene>
<dbReference type="PROSITE" id="PS50841">
    <property type="entry name" value="DIX"/>
    <property type="match status" value="1"/>
</dbReference>
<feature type="region of interest" description="Disordered" evidence="7">
    <location>
        <begin position="814"/>
        <end position="848"/>
    </location>
</feature>
<dbReference type="PROSITE" id="PS50106">
    <property type="entry name" value="PDZ"/>
    <property type="match status" value="1"/>
</dbReference>
<evidence type="ECO:0000259" key="9">
    <source>
        <dbReference type="PROSITE" id="PS50186"/>
    </source>
</evidence>
<reference evidence="11 12" key="2">
    <citation type="journal article" date="2022" name="Mol. Biol. Evol.">
        <title>Comparative Genomics Reveals Insights into the Divergent Evolution of Astigmatic Mites and Household Pest Adaptations.</title>
        <authorList>
            <person name="Xiong Q."/>
            <person name="Wan A.T."/>
            <person name="Liu X."/>
            <person name="Fung C.S."/>
            <person name="Xiao X."/>
            <person name="Malainual N."/>
            <person name="Hou J."/>
            <person name="Wang L."/>
            <person name="Wang M."/>
            <person name="Yang K.Y."/>
            <person name="Cui Y."/>
            <person name="Leung E.L."/>
            <person name="Nong W."/>
            <person name="Shin S.K."/>
            <person name="Au S.W."/>
            <person name="Jeong K.Y."/>
            <person name="Chew F.T."/>
            <person name="Hui J.H."/>
            <person name="Leung T.F."/>
            <person name="Tungtrongchitr A."/>
            <person name="Zhong N."/>
            <person name="Liu Z."/>
            <person name="Tsui S.K."/>
        </authorList>
    </citation>
    <scope>NUCLEOTIDE SEQUENCE [LARGE SCALE GENOMIC DNA]</scope>
    <source>
        <strain evidence="11">Derp</strain>
    </source>
</reference>
<dbReference type="EMBL" id="NJHN03000037">
    <property type="protein sequence ID" value="KAH9422011.1"/>
    <property type="molecule type" value="Genomic_DNA"/>
</dbReference>
<dbReference type="InterPro" id="IPR038207">
    <property type="entry name" value="DIX_dom_sf"/>
</dbReference>
<keyword evidence="12" id="KW-1185">Reference proteome</keyword>
<sequence length="1062" mass="116541">MLKGSGSCAIFDNDATNHDPNGVAIIDSTADQSIGNNNQTSSPPPISSSTNNGQQQQLPLKVGPLASTNETRIVYHVDDEETPYLVKLSIPHSQIKLSDFKAAISLPRPNYKYFFKSYDKEVGVVKEEIFDDNASLPIFKDRVVAWLVSTEGSVVSDSTNSQCQTEISATGRTVHANHRHHHPHQRQQECNGMIGDSHPSNFHPLENDSLMNARNGHIHSHLSPRRGYNNNKSVHNNKYSGGRYGSSSGYYHGHHHHHDHHHHHGNYMDSSVMTSDMESTSFVDSDDDDDDDDDDLLNDTTVDDENDYEDYTSRVSTTTEETSVSRQYQRRNRHRNRRQKGGYRNRMSRTSSLSSITESSMSLNIIQVILNLDTVNYLGISLVGQTSKKGDGGIYVSSILKGGAVALDGRIEPGDMILQVNDINLENLSNDEAVEVIREAVKKPGPIKLLVAKCWDPHPLGHFTIPRSEPVRPIDPEAWVAHTEAARAKFTHPDNFPLNLAASGNFMGMSPTPADMERNPMFQQSTQSFNPLPNVYPLSANGSAVVTSGDNNSGIVSGCPLRSSFKSGQSTITTIQQQQVSASSCLPLSSSSSMVSVPIPLTHGSDLKTIACAMASPNSGLDVRDRMWLKISIPSAFLGSDVVDWLYMMVNGLRDRKDAKKLATRLLKEGYICHTINFKNSLSEKCYYIFSEQLSQINKATIDSLSTADFQSQSAESQSISASAAVGVHHQVHYPHIHQQQQPSLPNNFEDNFGQALRLKNEFNSDAQQQQQQLLTSFDVTNNRGGRNKFPFMCNWDEKSEIYNYGLLDPQPMTIANSDSTMQTNHSGGNHSSYQDQHPSDEQNSQTSGQSILYNGQAVMGNPLNTVKSSGSHGSNNQTTTHTLASKHSNGSSKDGDVANGKRGLGSRMTNSNNNLIHHHYEDLQMNPMTGNLVPTSALVNSANQSDNKSPLQMPPNGNNTTDNLYIHRHIEGNEFGAINITDSNGQTGRHHILNHVPTQSSSRGSSIASSNGANAEQCNDGSTGHVFLSDSDASRSNHVDYSEPINSTNGSLKLGQSIKIK</sequence>
<evidence type="ECO:0000256" key="4">
    <source>
        <dbReference type="ARBA" id="ARBA00022490"/>
    </source>
</evidence>
<dbReference type="CDD" id="cd04438">
    <property type="entry name" value="DEP_dishevelled"/>
    <property type="match status" value="1"/>
</dbReference>
<feature type="compositionally biased region" description="Low complexity" evidence="7">
    <location>
        <begin position="1001"/>
        <end position="1016"/>
    </location>
</feature>
<feature type="compositionally biased region" description="Basic residues" evidence="7">
    <location>
        <begin position="328"/>
        <end position="347"/>
    </location>
</feature>
<comment type="caution">
    <text evidence="11">The sequence shown here is derived from an EMBL/GenBank/DDBJ whole genome shotgun (WGS) entry which is preliminary data.</text>
</comment>
<proteinExistence type="inferred from homology"/>
<evidence type="ECO:0000256" key="2">
    <source>
        <dbReference type="ARBA" id="ARBA00008735"/>
    </source>
</evidence>
<organism evidence="11 12">
    <name type="scientific">Dermatophagoides pteronyssinus</name>
    <name type="common">European house dust mite</name>
    <dbReference type="NCBI Taxonomy" id="6956"/>
    <lineage>
        <taxon>Eukaryota</taxon>
        <taxon>Metazoa</taxon>
        <taxon>Ecdysozoa</taxon>
        <taxon>Arthropoda</taxon>
        <taxon>Chelicerata</taxon>
        <taxon>Arachnida</taxon>
        <taxon>Acari</taxon>
        <taxon>Acariformes</taxon>
        <taxon>Sarcoptiformes</taxon>
        <taxon>Astigmata</taxon>
        <taxon>Psoroptidia</taxon>
        <taxon>Analgoidea</taxon>
        <taxon>Pyroglyphidae</taxon>
        <taxon>Dermatophagoidinae</taxon>
        <taxon>Dermatophagoides</taxon>
    </lineage>
</organism>
<dbReference type="InterPro" id="IPR000591">
    <property type="entry name" value="DEP_dom"/>
</dbReference>
<dbReference type="InterPro" id="IPR003351">
    <property type="entry name" value="Dishevelled_protein_dom"/>
</dbReference>
<evidence type="ECO:0000259" key="10">
    <source>
        <dbReference type="PROSITE" id="PS50841"/>
    </source>
</evidence>
<dbReference type="SMART" id="SM00049">
    <property type="entry name" value="DEP"/>
    <property type="match status" value="1"/>
</dbReference>
<evidence type="ECO:0000256" key="5">
    <source>
        <dbReference type="ARBA" id="ARBA00022687"/>
    </source>
</evidence>
<dbReference type="Pfam" id="PF02377">
    <property type="entry name" value="Dishevelled"/>
    <property type="match status" value="2"/>
</dbReference>
<dbReference type="InterPro" id="IPR001158">
    <property type="entry name" value="DIX"/>
</dbReference>
<dbReference type="InterPro" id="IPR008339">
    <property type="entry name" value="Dishevelled_fam"/>
</dbReference>
<protein>
    <submittedName>
        <fullName evidence="11">Segment polarity protein dishevelled DVL-3</fullName>
    </submittedName>
</protein>
<accession>A0ABQ8JHC0</accession>
<dbReference type="InterPro" id="IPR036388">
    <property type="entry name" value="WH-like_DNA-bd_sf"/>
</dbReference>
<feature type="region of interest" description="Disordered" evidence="7">
    <location>
        <begin position="220"/>
        <end position="354"/>
    </location>
</feature>
<dbReference type="SUPFAM" id="SSF50156">
    <property type="entry name" value="PDZ domain-like"/>
    <property type="match status" value="1"/>
</dbReference>
<feature type="compositionally biased region" description="Polar residues" evidence="7">
    <location>
        <begin position="268"/>
        <end position="282"/>
    </location>
</feature>
<evidence type="ECO:0000313" key="12">
    <source>
        <dbReference type="Proteomes" id="UP000887458"/>
    </source>
</evidence>
<reference evidence="11 12" key="1">
    <citation type="journal article" date="2018" name="J. Allergy Clin. Immunol.">
        <title>High-quality assembly of Dermatophagoides pteronyssinus genome and transcriptome reveals a wide range of novel allergens.</title>
        <authorList>
            <person name="Liu X.Y."/>
            <person name="Yang K.Y."/>
            <person name="Wang M.Q."/>
            <person name="Kwok J.S."/>
            <person name="Zeng X."/>
            <person name="Yang Z."/>
            <person name="Xiao X.J."/>
            <person name="Lau C.P."/>
            <person name="Li Y."/>
            <person name="Huang Z.M."/>
            <person name="Ba J.G."/>
            <person name="Yim A.K."/>
            <person name="Ouyang C.Y."/>
            <person name="Ngai S.M."/>
            <person name="Chan T.F."/>
            <person name="Leung E.L."/>
            <person name="Liu L."/>
            <person name="Liu Z.G."/>
            <person name="Tsui S.K."/>
        </authorList>
    </citation>
    <scope>NUCLEOTIDE SEQUENCE [LARGE SCALE GENOMIC DNA]</scope>
    <source>
        <strain evidence="11">Derp</strain>
    </source>
</reference>
<comment type="subcellular location">
    <subcellularLocation>
        <location evidence="1">Cytoplasm</location>
    </subcellularLocation>
</comment>
<dbReference type="InterPro" id="IPR036390">
    <property type="entry name" value="WH_DNA-bd_sf"/>
</dbReference>
<evidence type="ECO:0000259" key="8">
    <source>
        <dbReference type="PROSITE" id="PS50106"/>
    </source>
</evidence>
<evidence type="ECO:0000256" key="3">
    <source>
        <dbReference type="ARBA" id="ARBA00022473"/>
    </source>
</evidence>
<feature type="compositionally biased region" description="Low complexity" evidence="7">
    <location>
        <begin position="36"/>
        <end position="52"/>
    </location>
</feature>
<dbReference type="PROSITE" id="PS50186">
    <property type="entry name" value="DEP"/>
    <property type="match status" value="1"/>
</dbReference>
<dbReference type="InterPro" id="IPR001478">
    <property type="entry name" value="PDZ"/>
</dbReference>
<dbReference type="PANTHER" id="PTHR10878">
    <property type="entry name" value="SEGMENT POLARITY PROTEIN DISHEVELLED"/>
    <property type="match status" value="1"/>
</dbReference>
<evidence type="ECO:0000256" key="6">
    <source>
        <dbReference type="PROSITE-ProRule" id="PRU00069"/>
    </source>
</evidence>
<evidence type="ECO:0000313" key="11">
    <source>
        <dbReference type="EMBL" id="KAH9422011.1"/>
    </source>
</evidence>
<dbReference type="PRINTS" id="PR01760">
    <property type="entry name" value="DISHEVELLED"/>
</dbReference>
<feature type="region of interest" description="Disordered" evidence="7">
    <location>
        <begin position="861"/>
        <end position="912"/>
    </location>
</feature>
<feature type="region of interest" description="Disordered" evidence="7">
    <location>
        <begin position="32"/>
        <end position="57"/>
    </location>
</feature>
<dbReference type="SMART" id="SM00228">
    <property type="entry name" value="PDZ"/>
    <property type="match status" value="1"/>
</dbReference>
<dbReference type="SUPFAM" id="SSF54236">
    <property type="entry name" value="Ubiquitin-like"/>
    <property type="match status" value="1"/>
</dbReference>
<dbReference type="Pfam" id="PF00595">
    <property type="entry name" value="PDZ"/>
    <property type="match status" value="1"/>
</dbReference>
<dbReference type="PANTHER" id="PTHR10878:SF25">
    <property type="entry name" value="SEGMENT POLARITY PROTEIN DISHEVELLED"/>
    <property type="match status" value="1"/>
</dbReference>
<feature type="compositionally biased region" description="Basic residues" evidence="7">
    <location>
        <begin position="252"/>
        <end position="265"/>
    </location>
</feature>
<feature type="domain" description="PDZ" evidence="8">
    <location>
        <begin position="367"/>
        <end position="440"/>
    </location>
</feature>
<keyword evidence="5 6" id="KW-0879">Wnt signaling pathway</keyword>
<comment type="similarity">
    <text evidence="2">Belongs to the DSH family.</text>
</comment>
<dbReference type="Pfam" id="PF00610">
    <property type="entry name" value="DEP"/>
    <property type="match status" value="1"/>
</dbReference>
<feature type="domain" description="DEP" evidence="9">
    <location>
        <begin position="617"/>
        <end position="692"/>
    </location>
</feature>